<gene>
    <name evidence="1" type="ORF">GGX14DRAFT_572313</name>
</gene>
<dbReference type="AlphaFoldDB" id="A0AAD6V147"/>
<organism evidence="1 2">
    <name type="scientific">Mycena pura</name>
    <dbReference type="NCBI Taxonomy" id="153505"/>
    <lineage>
        <taxon>Eukaryota</taxon>
        <taxon>Fungi</taxon>
        <taxon>Dikarya</taxon>
        <taxon>Basidiomycota</taxon>
        <taxon>Agaricomycotina</taxon>
        <taxon>Agaricomycetes</taxon>
        <taxon>Agaricomycetidae</taxon>
        <taxon>Agaricales</taxon>
        <taxon>Marasmiineae</taxon>
        <taxon>Mycenaceae</taxon>
        <taxon>Mycena</taxon>
    </lineage>
</organism>
<protein>
    <submittedName>
        <fullName evidence="1">Uncharacterized protein</fullName>
    </submittedName>
</protein>
<reference evidence="1" key="1">
    <citation type="submission" date="2023-03" db="EMBL/GenBank/DDBJ databases">
        <title>Massive genome expansion in bonnet fungi (Mycena s.s.) driven by repeated elements and novel gene families across ecological guilds.</title>
        <authorList>
            <consortium name="Lawrence Berkeley National Laboratory"/>
            <person name="Harder C.B."/>
            <person name="Miyauchi S."/>
            <person name="Viragh M."/>
            <person name="Kuo A."/>
            <person name="Thoen E."/>
            <person name="Andreopoulos B."/>
            <person name="Lu D."/>
            <person name="Skrede I."/>
            <person name="Drula E."/>
            <person name="Henrissat B."/>
            <person name="Morin E."/>
            <person name="Kohler A."/>
            <person name="Barry K."/>
            <person name="LaButti K."/>
            <person name="Morin E."/>
            <person name="Salamov A."/>
            <person name="Lipzen A."/>
            <person name="Mereny Z."/>
            <person name="Hegedus B."/>
            <person name="Baldrian P."/>
            <person name="Stursova M."/>
            <person name="Weitz H."/>
            <person name="Taylor A."/>
            <person name="Grigoriev I.V."/>
            <person name="Nagy L.G."/>
            <person name="Martin F."/>
            <person name="Kauserud H."/>
        </authorList>
    </citation>
    <scope>NUCLEOTIDE SEQUENCE</scope>
    <source>
        <strain evidence="1">9144</strain>
    </source>
</reference>
<dbReference type="EMBL" id="JARJCW010000064">
    <property type="protein sequence ID" value="KAJ7200203.1"/>
    <property type="molecule type" value="Genomic_DNA"/>
</dbReference>
<evidence type="ECO:0000313" key="1">
    <source>
        <dbReference type="EMBL" id="KAJ7200203.1"/>
    </source>
</evidence>
<proteinExistence type="predicted"/>
<dbReference type="Proteomes" id="UP001219525">
    <property type="component" value="Unassembled WGS sequence"/>
</dbReference>
<accession>A0AAD6V147</accession>
<comment type="caution">
    <text evidence="1">The sequence shown here is derived from an EMBL/GenBank/DDBJ whole genome shotgun (WGS) entry which is preliminary data.</text>
</comment>
<name>A0AAD6V147_9AGAR</name>
<keyword evidence="2" id="KW-1185">Reference proteome</keyword>
<evidence type="ECO:0000313" key="2">
    <source>
        <dbReference type="Proteomes" id="UP001219525"/>
    </source>
</evidence>
<sequence length="102" mass="11287">MLAVPVVVVAAAAASAKEDVVMSALPRSHERRINVNSLMRPRFKEQHLDLGRCVQELVGSGSAHDDKSEPVNPSPYIRARTMRALYKSSADLHHLPWPPVPR</sequence>